<proteinExistence type="predicted"/>
<dbReference type="AlphaFoldDB" id="A0A1Q8WNV1"/>
<evidence type="ECO:0000313" key="2">
    <source>
        <dbReference type="Proteomes" id="UP000185963"/>
    </source>
</evidence>
<name>A0A1Q8WNV1_9ACTO</name>
<dbReference type="EMBL" id="MSKS01000023">
    <property type="protein sequence ID" value="OLO69328.1"/>
    <property type="molecule type" value="Genomic_DNA"/>
</dbReference>
<organism evidence="1 2">
    <name type="scientific">Actinomyces oris</name>
    <dbReference type="NCBI Taxonomy" id="544580"/>
    <lineage>
        <taxon>Bacteria</taxon>
        <taxon>Bacillati</taxon>
        <taxon>Actinomycetota</taxon>
        <taxon>Actinomycetes</taxon>
        <taxon>Actinomycetales</taxon>
        <taxon>Actinomycetaceae</taxon>
        <taxon>Actinomyces</taxon>
    </lineage>
</organism>
<comment type="caution">
    <text evidence="1">The sequence shown here is derived from an EMBL/GenBank/DDBJ whole genome shotgun (WGS) entry which is preliminary data.</text>
</comment>
<protein>
    <submittedName>
        <fullName evidence="1">Uncharacterized protein</fullName>
    </submittedName>
</protein>
<dbReference type="Proteomes" id="UP000185963">
    <property type="component" value="Unassembled WGS sequence"/>
</dbReference>
<evidence type="ECO:0000313" key="1">
    <source>
        <dbReference type="EMBL" id="OLO69328.1"/>
    </source>
</evidence>
<gene>
    <name evidence="1" type="ORF">BKH20_07440</name>
</gene>
<reference evidence="1 2" key="1">
    <citation type="submission" date="2016-12" db="EMBL/GenBank/DDBJ databases">
        <title>Genomic comparison of strains in the 'Actinomyces naeslundii' group.</title>
        <authorList>
            <person name="Mughal S.R."/>
            <person name="Do T."/>
            <person name="Gilbert S.C."/>
            <person name="Witherden E.A."/>
            <person name="Didelot X."/>
            <person name="Beighton D."/>
        </authorList>
    </citation>
    <scope>NUCLEOTIDE SEQUENCE [LARGE SCALE GENOMIC DNA]</scope>
    <source>
        <strain evidence="1 2">WE8B-23</strain>
    </source>
</reference>
<sequence length="76" mass="8368">MRTNIHQPSTEDTGGSAPLGILFHDGTLATAMSRSMKPRATSGAGYRTPREPVKEVVIRMGRTLWAVEDRRYPPGE</sequence>
<accession>A0A1Q8WNV1</accession>